<keyword evidence="2" id="KW-0812">Transmembrane</keyword>
<reference evidence="4" key="2">
    <citation type="submission" date="2020-04" db="EMBL/GenBank/DDBJ databases">
        <authorList>
            <consortium name="NCBI Genome Project"/>
        </authorList>
    </citation>
    <scope>NUCLEOTIDE SEQUENCE</scope>
    <source>
        <strain evidence="4">CBS 342.82</strain>
    </source>
</reference>
<feature type="compositionally biased region" description="Polar residues" evidence="1">
    <location>
        <begin position="245"/>
        <end position="256"/>
    </location>
</feature>
<keyword evidence="2" id="KW-0472">Membrane</keyword>
<name>A0A6J3M045_9PEZI</name>
<evidence type="ECO:0000256" key="1">
    <source>
        <dbReference type="SAM" id="MobiDB-lite"/>
    </source>
</evidence>
<evidence type="ECO:0000313" key="4">
    <source>
        <dbReference type="RefSeq" id="XP_033457910.1"/>
    </source>
</evidence>
<feature type="compositionally biased region" description="Polar residues" evidence="1">
    <location>
        <begin position="264"/>
        <end position="278"/>
    </location>
</feature>
<dbReference type="RefSeq" id="XP_033457910.1">
    <property type="nucleotide sequence ID" value="XM_033600369.1"/>
</dbReference>
<reference evidence="4" key="3">
    <citation type="submission" date="2025-08" db="UniProtKB">
        <authorList>
            <consortium name="RefSeq"/>
        </authorList>
    </citation>
    <scope>IDENTIFICATION</scope>
    <source>
        <strain evidence="4">CBS 342.82</strain>
    </source>
</reference>
<evidence type="ECO:0000313" key="3">
    <source>
        <dbReference type="Proteomes" id="UP000504637"/>
    </source>
</evidence>
<feature type="region of interest" description="Disordered" evidence="1">
    <location>
        <begin position="108"/>
        <end position="171"/>
    </location>
</feature>
<evidence type="ECO:0000256" key="2">
    <source>
        <dbReference type="SAM" id="Phobius"/>
    </source>
</evidence>
<feature type="region of interest" description="Disordered" evidence="1">
    <location>
        <begin position="28"/>
        <end position="86"/>
    </location>
</feature>
<dbReference type="OrthoDB" id="5413188at2759"/>
<accession>A0A6J3M045</accession>
<proteinExistence type="predicted"/>
<keyword evidence="2" id="KW-1133">Transmembrane helix</keyword>
<dbReference type="Proteomes" id="UP000504637">
    <property type="component" value="Unplaced"/>
</dbReference>
<feature type="non-terminal residue" evidence="4">
    <location>
        <position position="1"/>
    </location>
</feature>
<reference evidence="4" key="1">
    <citation type="submission" date="2020-01" db="EMBL/GenBank/DDBJ databases">
        <authorList>
            <consortium name="DOE Joint Genome Institute"/>
            <person name="Haridas S."/>
            <person name="Albert R."/>
            <person name="Binder M."/>
            <person name="Bloem J."/>
            <person name="Labutti K."/>
            <person name="Salamov A."/>
            <person name="Andreopoulos B."/>
            <person name="Baker S.E."/>
            <person name="Barry K."/>
            <person name="Bills G."/>
            <person name="Bluhm B.H."/>
            <person name="Cannon C."/>
            <person name="Castanera R."/>
            <person name="Culley D.E."/>
            <person name="Daum C."/>
            <person name="Ezra D."/>
            <person name="Gonzalez J.B."/>
            <person name="Henrissat B."/>
            <person name="Kuo A."/>
            <person name="Liang C."/>
            <person name="Lipzen A."/>
            <person name="Lutzoni F."/>
            <person name="Magnuson J."/>
            <person name="Mondo S."/>
            <person name="Nolan M."/>
            <person name="Ohm R."/>
            <person name="Pangilinan J."/>
            <person name="Park H.-J."/>
            <person name="Ramirez L."/>
            <person name="Alfaro M."/>
            <person name="Sun H."/>
            <person name="Tritt A."/>
            <person name="Yoshinaga Y."/>
            <person name="Zwiers L.-H."/>
            <person name="Turgeon B.G."/>
            <person name="Goodwin S.B."/>
            <person name="Spatafora J.W."/>
            <person name="Crous P.W."/>
            <person name="Grigoriev I.V."/>
        </authorList>
    </citation>
    <scope>NUCLEOTIDE SEQUENCE</scope>
    <source>
        <strain evidence="4">CBS 342.82</strain>
    </source>
</reference>
<feature type="non-terminal residue" evidence="4">
    <location>
        <position position="382"/>
    </location>
</feature>
<dbReference type="AlphaFoldDB" id="A0A6J3M045"/>
<dbReference type="GeneID" id="54358169"/>
<organism evidence="4">
    <name type="scientific">Dissoconium aciculare CBS 342.82</name>
    <dbReference type="NCBI Taxonomy" id="1314786"/>
    <lineage>
        <taxon>Eukaryota</taxon>
        <taxon>Fungi</taxon>
        <taxon>Dikarya</taxon>
        <taxon>Ascomycota</taxon>
        <taxon>Pezizomycotina</taxon>
        <taxon>Dothideomycetes</taxon>
        <taxon>Dothideomycetidae</taxon>
        <taxon>Mycosphaerellales</taxon>
        <taxon>Dissoconiaceae</taxon>
        <taxon>Dissoconium</taxon>
    </lineage>
</organism>
<sequence length="382" mass="41811">LDSWVEVTSQASSSNLSDIVLDGLNVQHPPQTARRRTMDTGAPTRLNVMRPSDMGGMSSSQEETEESESEPERRDIRMGSHQTQAATANAANVVLSSDDDENRTAINQPLSRGSNFMPRPNAFSHPSAHHMRTASQPVPGSYFPESRSQPTMRRRYSRPQSDVRRPSHLPHNILSPTYNVAVEHDEALRASLNSLLSVAAAARGHSKPEAKRTSPPVANVAPPRRNQIDPSSLRLVPQSALPTAAQAQTHEPTFQPTIPRRHSITSISTCSEQPPQQQHKQRDPEHKRKPSTSRNTSQERRAQKKTRRIVAPGEEVIISPTMMTWLVSAGVVVFLSALSFGAGYSMGREAGLLEAQGLAGDGQMRACAQDVGRSSLGLRRSL</sequence>
<feature type="transmembrane region" description="Helical" evidence="2">
    <location>
        <begin position="322"/>
        <end position="344"/>
    </location>
</feature>
<gene>
    <name evidence="4" type="ORF">K489DRAFT_299171</name>
</gene>
<protein>
    <submittedName>
        <fullName evidence="4">Uncharacterized protein</fullName>
    </submittedName>
</protein>
<keyword evidence="3" id="KW-1185">Reference proteome</keyword>
<feature type="region of interest" description="Disordered" evidence="1">
    <location>
        <begin position="203"/>
        <end position="308"/>
    </location>
</feature>